<keyword evidence="4" id="KW-1185">Reference proteome</keyword>
<feature type="compositionally biased region" description="Basic and acidic residues" evidence="1">
    <location>
        <begin position="730"/>
        <end position="745"/>
    </location>
</feature>
<evidence type="ECO:0000313" key="3">
    <source>
        <dbReference type="EMBL" id="TKR77381.1"/>
    </source>
</evidence>
<dbReference type="Pfam" id="PF02181">
    <property type="entry name" value="FH2"/>
    <property type="match status" value="1"/>
</dbReference>
<organism evidence="3 4">
    <name type="scientific">Steinernema carpocapsae</name>
    <name type="common">Entomopathogenic nematode</name>
    <dbReference type="NCBI Taxonomy" id="34508"/>
    <lineage>
        <taxon>Eukaryota</taxon>
        <taxon>Metazoa</taxon>
        <taxon>Ecdysozoa</taxon>
        <taxon>Nematoda</taxon>
        <taxon>Chromadorea</taxon>
        <taxon>Rhabditida</taxon>
        <taxon>Tylenchina</taxon>
        <taxon>Panagrolaimomorpha</taxon>
        <taxon>Strongyloidoidea</taxon>
        <taxon>Steinernematidae</taxon>
        <taxon>Steinernema</taxon>
    </lineage>
</organism>
<feature type="compositionally biased region" description="Polar residues" evidence="1">
    <location>
        <begin position="712"/>
        <end position="729"/>
    </location>
</feature>
<feature type="region of interest" description="Disordered" evidence="1">
    <location>
        <begin position="712"/>
        <end position="1014"/>
    </location>
</feature>
<protein>
    <recommendedName>
        <fullName evidence="2">FH2 domain-containing protein</fullName>
    </recommendedName>
</protein>
<reference evidence="3 4" key="1">
    <citation type="journal article" date="2015" name="Genome Biol.">
        <title>Comparative genomics of Steinernema reveals deeply conserved gene regulatory networks.</title>
        <authorList>
            <person name="Dillman A.R."/>
            <person name="Macchietto M."/>
            <person name="Porter C.F."/>
            <person name="Rogers A."/>
            <person name="Williams B."/>
            <person name="Antoshechkin I."/>
            <person name="Lee M.M."/>
            <person name="Goodwin Z."/>
            <person name="Lu X."/>
            <person name="Lewis E.E."/>
            <person name="Goodrich-Blair H."/>
            <person name="Stock S.P."/>
            <person name="Adams B.J."/>
            <person name="Sternberg P.W."/>
            <person name="Mortazavi A."/>
        </authorList>
    </citation>
    <scope>NUCLEOTIDE SEQUENCE [LARGE SCALE GENOMIC DNA]</scope>
    <source>
        <strain evidence="3 4">ALL</strain>
    </source>
</reference>
<reference evidence="3 4" key="2">
    <citation type="journal article" date="2019" name="G3 (Bethesda)">
        <title>Hybrid Assembly of the Genome of the Entomopathogenic Nematode Steinernema carpocapsae Identifies the X-Chromosome.</title>
        <authorList>
            <person name="Serra L."/>
            <person name="Macchietto M."/>
            <person name="Macias-Munoz A."/>
            <person name="McGill C.J."/>
            <person name="Rodriguez I.M."/>
            <person name="Rodriguez B."/>
            <person name="Murad R."/>
            <person name="Mortazavi A."/>
        </authorList>
    </citation>
    <scope>NUCLEOTIDE SEQUENCE [LARGE SCALE GENOMIC DNA]</scope>
    <source>
        <strain evidence="3 4">ALL</strain>
    </source>
</reference>
<dbReference type="Gene3D" id="1.20.58.2220">
    <property type="entry name" value="Formin, FH2 domain"/>
    <property type="match status" value="1"/>
</dbReference>
<dbReference type="InterPro" id="IPR042201">
    <property type="entry name" value="FH2_Formin_sf"/>
</dbReference>
<feature type="compositionally biased region" description="Pro residues" evidence="1">
    <location>
        <begin position="147"/>
        <end position="163"/>
    </location>
</feature>
<dbReference type="STRING" id="34508.A0A4U5N5F9"/>
<dbReference type="EMBL" id="AZBU02000005">
    <property type="protein sequence ID" value="TKR77381.1"/>
    <property type="molecule type" value="Genomic_DNA"/>
</dbReference>
<feature type="compositionally biased region" description="Polar residues" evidence="1">
    <location>
        <begin position="754"/>
        <end position="769"/>
    </location>
</feature>
<name>A0A4U5N5F9_STECR</name>
<feature type="compositionally biased region" description="Basic and acidic residues" evidence="1">
    <location>
        <begin position="644"/>
        <end position="659"/>
    </location>
</feature>
<gene>
    <name evidence="3" type="ORF">L596_018366</name>
</gene>
<feature type="region of interest" description="Disordered" evidence="1">
    <location>
        <begin position="147"/>
        <end position="199"/>
    </location>
</feature>
<evidence type="ECO:0000256" key="1">
    <source>
        <dbReference type="SAM" id="MobiDB-lite"/>
    </source>
</evidence>
<dbReference type="SMART" id="SM00498">
    <property type="entry name" value="FH2"/>
    <property type="match status" value="1"/>
</dbReference>
<feature type="compositionally biased region" description="Low complexity" evidence="1">
    <location>
        <begin position="785"/>
        <end position="802"/>
    </location>
</feature>
<feature type="domain" description="FH2" evidence="2">
    <location>
        <begin position="210"/>
        <end position="606"/>
    </location>
</feature>
<dbReference type="PROSITE" id="PS51444">
    <property type="entry name" value="FH2"/>
    <property type="match status" value="1"/>
</dbReference>
<feature type="region of interest" description="Disordered" evidence="1">
    <location>
        <begin position="587"/>
        <end position="687"/>
    </location>
</feature>
<comment type="caution">
    <text evidence="3">The sequence shown here is derived from an EMBL/GenBank/DDBJ whole genome shotgun (WGS) entry which is preliminary data.</text>
</comment>
<feature type="compositionally biased region" description="Pro residues" evidence="1">
    <location>
        <begin position="178"/>
        <end position="196"/>
    </location>
</feature>
<evidence type="ECO:0000313" key="4">
    <source>
        <dbReference type="Proteomes" id="UP000298663"/>
    </source>
</evidence>
<feature type="compositionally biased region" description="Basic and acidic residues" evidence="1">
    <location>
        <begin position="772"/>
        <end position="782"/>
    </location>
</feature>
<feature type="compositionally biased region" description="Polar residues" evidence="1">
    <location>
        <begin position="931"/>
        <end position="940"/>
    </location>
</feature>
<feature type="compositionally biased region" description="Basic and acidic residues" evidence="1">
    <location>
        <begin position="587"/>
        <end position="597"/>
    </location>
</feature>
<feature type="compositionally biased region" description="Low complexity" evidence="1">
    <location>
        <begin position="840"/>
        <end position="860"/>
    </location>
</feature>
<dbReference type="OrthoDB" id="26518at2759"/>
<feature type="compositionally biased region" description="Polar residues" evidence="1">
    <location>
        <begin position="985"/>
        <end position="996"/>
    </location>
</feature>
<dbReference type="Proteomes" id="UP000298663">
    <property type="component" value="Unassembled WGS sequence"/>
</dbReference>
<feature type="compositionally biased region" description="Pro residues" evidence="1">
    <location>
        <begin position="821"/>
        <end position="830"/>
    </location>
</feature>
<feature type="region of interest" description="Disordered" evidence="1">
    <location>
        <begin position="39"/>
        <end position="68"/>
    </location>
</feature>
<feature type="compositionally biased region" description="Low complexity" evidence="1">
    <location>
        <begin position="941"/>
        <end position="978"/>
    </location>
</feature>
<dbReference type="PANTHER" id="PTHR46345:SF8">
    <property type="entry name" value="FORMIN 3, ISOFORM B"/>
    <property type="match status" value="1"/>
</dbReference>
<dbReference type="InterPro" id="IPR015425">
    <property type="entry name" value="FH2_Formin"/>
</dbReference>
<evidence type="ECO:0000259" key="2">
    <source>
        <dbReference type="PROSITE" id="PS51444"/>
    </source>
</evidence>
<proteinExistence type="predicted"/>
<dbReference type="PANTHER" id="PTHR46345">
    <property type="entry name" value="INVERTED FORMIN-2"/>
    <property type="match status" value="1"/>
</dbReference>
<feature type="compositionally biased region" description="Polar residues" evidence="1">
    <location>
        <begin position="598"/>
        <end position="622"/>
    </location>
</feature>
<accession>A0A4U5N5F9</accession>
<feature type="compositionally biased region" description="Acidic residues" evidence="1">
    <location>
        <begin position="39"/>
        <end position="49"/>
    </location>
</feature>
<sequence>MTRPLSSCEASPIQKELDLWTTNQIVSSTTVTSLAIEEELPSSESESEDACQNFDSHSDCESSASVTPQPEMIVQNLDDSSRELVGELVSLLDARDATQYRLGAFQLVLGVLKNVSSQPDLDVVMKNIQGCFKDKNDNIQLQAATPAPPAALSAPPPPPPLPEPQSALPSSSILRAPGGPPPPPPPGSRGPPPPPFGAAHAAEIPAALKPKAVPTSGKKLRHLQWTKIPLNQVASKGTKSTVWQRMESVDGDLAAKLDFSQLEDYFCCAPANVPSTSNGCGGEGRLSQRKSDTVNLLCPKRSLNVNIFLKQFKGPEVLMGYLEEDRADLIGLERLKVLCTLLPEDEESSTLRGYTGDMALLGTAEIFILSLISWKNYKLKLDSMILREEFQVTMEGVGPQIFMILEASKDLKTSRSLQKLLYVVLHMGNYLNHGGNAGNAVGFKLNSLWRIVDLRATRGGGTTLLHLIAMQMSECAQELDKELAHVGEAARLPLESIKAEIKLLGDRVAKMKNMLATKAEEFSGTVKFLENASKQLISVNVDLSTIETHRQELAVYFCENEKTFRLEECFKIFATFINRFHGAIKDNQQREERENRMKTATASQNGGVFSSSPPNSFKQSALESKLKSMETGAPQTEVTVAVKRPRESSVEDDRDRRSVAYEASAPVRRRRDASVSPNESPLIQRKVRPVDRVSRNITNLESFIDEALQSNAVKASPSRSPKTSNTLQVNEEKWSKSSDSKRDSGIDDPIMINVTVTSDSPSYTPNSSPKSHKTDEGFESDKNVPPAKKPSTSASSAAATKTHLQKATPSRPSSAEAKSKSPPPKTPLSRPPSVAVQRKSSVASTDSSSTKSTPTKVATPRVNLSRIRLTRQTNETVAPKTPPTPATPTRPSQVVANRSAAASAAKSTRTPPVSFTAKPPVSATAKPPTPRTTVARAQSVRSSPTATPRSTPPRTGTGRPSTTSNAPAAPRRSAPLTAAERRQTQMRPTSSVSTASRPALIKTGSTAADRPKWI</sequence>
<dbReference type="AlphaFoldDB" id="A0A4U5N5F9"/>
<dbReference type="SUPFAM" id="SSF101447">
    <property type="entry name" value="Formin homology 2 domain (FH2 domain)"/>
    <property type="match status" value="1"/>
</dbReference>